<dbReference type="Pfam" id="PF01755">
    <property type="entry name" value="Glyco_transf_25"/>
    <property type="match status" value="1"/>
</dbReference>
<dbReference type="Proteomes" id="UP000820818">
    <property type="component" value="Linkage Group LG10"/>
</dbReference>
<dbReference type="InterPro" id="IPR029044">
    <property type="entry name" value="Nucleotide-diphossugar_trans"/>
</dbReference>
<gene>
    <name evidence="6" type="ORF">GHT06_022744</name>
</gene>
<sequence>MKTSIWEFAVGLCVFLFASCTQATFRDDPTVLVTLLVRNKAHTLPYFLKLFEELDYPKNRLTLWIKSDQNQDQSLQIMNKWIASVENSYHHIYHEMTSSPSVADDKIPTNWTQERFKHIISLREEALNKGRELWADFVWFVDCDVFLTNNQTLKTMVNTNYPVVAPMLDTLSLYSNYWCGMGLDYYYRRTDEYKPIRERENKGCHRVIVVHSCFLVDLRQVESKRLTFRPENINGYNGPHDDVITFAISGYWTDVPVYICNQIKFGYLMAPLDESQTIQDDYAQLTNIMLEASVDFPPMTAHQQLTEYVTPPAKSTHGFDEIFLINLERRPERRARMEWSMNQLGLKHKLINAVDGKSLNDSYVASLGIRMLPNFADPYHHRAMTMGEIGCFLSHYAIWQEIVDRQLAASIVFEDDIRFEINFARKLADLVSEVERLQLDWDLIYLGRKRLKHENETWVEGSELLVNVEYSYWTLSYILSKRGAEKLLKGEPFGHLVPVDEYLPIMFDRHPESRWKEPFPNRDLKAYSVAPLMVYPTHYTGEAGYISDTESSEIVPDIIKNAAAKEGKADKGSKEVEIEDKIKVELPAMGETGALVDAPSTSAATQREEIAAISKEFHVEL</sequence>
<keyword evidence="7" id="KW-1185">Reference proteome</keyword>
<feature type="chain" id="PRO_5041936827" description="Glycosyl transferase family 25 domain-containing protein" evidence="4">
    <location>
        <begin position="24"/>
        <end position="621"/>
    </location>
</feature>
<dbReference type="AlphaFoldDB" id="A0AAD5L7A3"/>
<evidence type="ECO:0000313" key="7">
    <source>
        <dbReference type="Proteomes" id="UP000820818"/>
    </source>
</evidence>
<feature type="domain" description="Glycosyl transferase family 25" evidence="5">
    <location>
        <begin position="320"/>
        <end position="491"/>
    </location>
</feature>
<dbReference type="PROSITE" id="PS51257">
    <property type="entry name" value="PROKAR_LIPOPROTEIN"/>
    <property type="match status" value="1"/>
</dbReference>
<dbReference type="InterPro" id="IPR050757">
    <property type="entry name" value="Collagen_mod_GT25"/>
</dbReference>
<proteinExistence type="inferred from homology"/>
<accession>A0AAD5L7A3</accession>
<dbReference type="PANTHER" id="PTHR10730">
    <property type="entry name" value="PROCOLLAGEN-LYSINE,2-OXOGLUTARATE 5-DIOXYGENASE/GLYCOSYLTRANSFERASE 25 FAMILY MEMBER"/>
    <property type="match status" value="1"/>
</dbReference>
<dbReference type="SUPFAM" id="SSF53448">
    <property type="entry name" value="Nucleotide-diphospho-sugar transferases"/>
    <property type="match status" value="1"/>
</dbReference>
<evidence type="ECO:0000256" key="3">
    <source>
        <dbReference type="ARBA" id="ARBA00022679"/>
    </source>
</evidence>
<keyword evidence="4" id="KW-0732">Signal</keyword>
<evidence type="ECO:0000256" key="4">
    <source>
        <dbReference type="SAM" id="SignalP"/>
    </source>
</evidence>
<dbReference type="EMBL" id="WJBH02000010">
    <property type="protein sequence ID" value="KAI9552378.1"/>
    <property type="molecule type" value="Genomic_DNA"/>
</dbReference>
<dbReference type="InterPro" id="IPR002654">
    <property type="entry name" value="Glyco_trans_25"/>
</dbReference>
<reference evidence="6 7" key="1">
    <citation type="submission" date="2022-05" db="EMBL/GenBank/DDBJ databases">
        <title>A multi-omics perspective on studying reproductive biology in Daphnia sinensis.</title>
        <authorList>
            <person name="Jia J."/>
        </authorList>
    </citation>
    <scope>NUCLEOTIDE SEQUENCE [LARGE SCALE GENOMIC DNA]</scope>
    <source>
        <strain evidence="6 7">WSL</strain>
    </source>
</reference>
<dbReference type="PANTHER" id="PTHR10730:SF53">
    <property type="entry name" value="GLYCOSYLTRANSFERASE 25 FAMILY MEMBER"/>
    <property type="match status" value="1"/>
</dbReference>
<organism evidence="6 7">
    <name type="scientific">Daphnia sinensis</name>
    <dbReference type="NCBI Taxonomy" id="1820382"/>
    <lineage>
        <taxon>Eukaryota</taxon>
        <taxon>Metazoa</taxon>
        <taxon>Ecdysozoa</taxon>
        <taxon>Arthropoda</taxon>
        <taxon>Crustacea</taxon>
        <taxon>Branchiopoda</taxon>
        <taxon>Diplostraca</taxon>
        <taxon>Cladocera</taxon>
        <taxon>Anomopoda</taxon>
        <taxon>Daphniidae</taxon>
        <taxon>Daphnia</taxon>
        <taxon>Daphnia similis group</taxon>
    </lineage>
</organism>
<dbReference type="Pfam" id="PF03452">
    <property type="entry name" value="Anp1"/>
    <property type="match status" value="1"/>
</dbReference>
<dbReference type="Gene3D" id="3.90.550.10">
    <property type="entry name" value="Spore Coat Polysaccharide Biosynthesis Protein SpsA, Chain A"/>
    <property type="match status" value="1"/>
</dbReference>
<keyword evidence="3" id="KW-0808">Transferase</keyword>
<feature type="signal peptide" evidence="4">
    <location>
        <begin position="1"/>
        <end position="23"/>
    </location>
</feature>
<evidence type="ECO:0000256" key="2">
    <source>
        <dbReference type="ARBA" id="ARBA00022676"/>
    </source>
</evidence>
<dbReference type="CDD" id="cd06532">
    <property type="entry name" value="Glyco_transf_25"/>
    <property type="match status" value="1"/>
</dbReference>
<comment type="similarity">
    <text evidence="1">Belongs to the glycosyltransferase 25 family.</text>
</comment>
<keyword evidence="2" id="KW-0328">Glycosyltransferase</keyword>
<evidence type="ECO:0000256" key="1">
    <source>
        <dbReference type="ARBA" id="ARBA00006721"/>
    </source>
</evidence>
<evidence type="ECO:0000259" key="5">
    <source>
        <dbReference type="Pfam" id="PF01755"/>
    </source>
</evidence>
<protein>
    <recommendedName>
        <fullName evidence="5">Glycosyl transferase family 25 domain-containing protein</fullName>
    </recommendedName>
</protein>
<dbReference type="GO" id="GO:0050211">
    <property type="term" value="F:procollagen galactosyltransferase activity"/>
    <property type="evidence" value="ECO:0007669"/>
    <property type="project" value="TreeGrafter"/>
</dbReference>
<comment type="caution">
    <text evidence="6">The sequence shown here is derived from an EMBL/GenBank/DDBJ whole genome shotgun (WGS) entry which is preliminary data.</text>
</comment>
<evidence type="ECO:0000313" key="6">
    <source>
        <dbReference type="EMBL" id="KAI9552378.1"/>
    </source>
</evidence>
<name>A0AAD5L7A3_9CRUS</name>